<dbReference type="AlphaFoldDB" id="A0A699KZ46"/>
<name>A0A699KZ46_TANCI</name>
<evidence type="ECO:0000313" key="2">
    <source>
        <dbReference type="EMBL" id="GFB11865.1"/>
    </source>
</evidence>
<proteinExistence type="predicted"/>
<evidence type="ECO:0000256" key="1">
    <source>
        <dbReference type="SAM" id="MobiDB-lite"/>
    </source>
</evidence>
<feature type="compositionally biased region" description="Low complexity" evidence="1">
    <location>
        <begin position="69"/>
        <end position="80"/>
    </location>
</feature>
<feature type="region of interest" description="Disordered" evidence="1">
    <location>
        <begin position="32"/>
        <end position="121"/>
    </location>
</feature>
<feature type="compositionally biased region" description="Basic and acidic residues" evidence="1">
    <location>
        <begin position="307"/>
        <end position="322"/>
    </location>
</feature>
<gene>
    <name evidence="2" type="ORF">Tci_683836</name>
</gene>
<feature type="region of interest" description="Disordered" evidence="1">
    <location>
        <begin position="304"/>
        <end position="327"/>
    </location>
</feature>
<accession>A0A699KZ46</accession>
<organism evidence="2">
    <name type="scientific">Tanacetum cinerariifolium</name>
    <name type="common">Dalmatian daisy</name>
    <name type="synonym">Chrysanthemum cinerariifolium</name>
    <dbReference type="NCBI Taxonomy" id="118510"/>
    <lineage>
        <taxon>Eukaryota</taxon>
        <taxon>Viridiplantae</taxon>
        <taxon>Streptophyta</taxon>
        <taxon>Embryophyta</taxon>
        <taxon>Tracheophyta</taxon>
        <taxon>Spermatophyta</taxon>
        <taxon>Magnoliopsida</taxon>
        <taxon>eudicotyledons</taxon>
        <taxon>Gunneridae</taxon>
        <taxon>Pentapetalae</taxon>
        <taxon>asterids</taxon>
        <taxon>campanulids</taxon>
        <taxon>Asterales</taxon>
        <taxon>Asteraceae</taxon>
        <taxon>Asteroideae</taxon>
        <taxon>Anthemideae</taxon>
        <taxon>Anthemidinae</taxon>
        <taxon>Tanacetum</taxon>
    </lineage>
</organism>
<feature type="region of interest" description="Disordered" evidence="1">
    <location>
        <begin position="175"/>
        <end position="262"/>
    </location>
</feature>
<comment type="caution">
    <text evidence="2">The sequence shown here is derived from an EMBL/GenBank/DDBJ whole genome shotgun (WGS) entry which is preliminary data.</text>
</comment>
<sequence>MPIPGQLIIADIQGASYYQEYLAKVAKHQRYLAGETGSDSDSPTPKPTKAVKKPKPTAPKADPRPPVSKPVSSKQPEPKSAPTKTQGKKCKLTTEISDKPSKAIKSRPGLEPRVDDEEADVQRALEESLKSMYDMPQGLLSPVVIREPKSGKYQPLPEASGKGKEKVIEEQVARDLLTLQTPKKKSHADRYIFQRRTSTPTGSSRHDESSSLYAELGLIDSEEESKEDVSGANARGQGESQDGPDPGAQDEGQAGSNPDKQAEGQTVNTWILMLLISQHNLHLSKWMKGSLQWLIRRYTRISSSRLKNSDKPSEADNDKANAETEAESMVSVTIQQDMSSITPMKTPIIDLTSRPELEQRLDSHGARLYTLEQLDIPHQVSKPVDEVVMNAVDWAMQAPL</sequence>
<reference evidence="2" key="1">
    <citation type="journal article" date="2019" name="Sci. Rep.">
        <title>Draft genome of Tanacetum cinerariifolium, the natural source of mosquito coil.</title>
        <authorList>
            <person name="Yamashiro T."/>
            <person name="Shiraishi A."/>
            <person name="Satake H."/>
            <person name="Nakayama K."/>
        </authorList>
    </citation>
    <scope>NUCLEOTIDE SEQUENCE</scope>
</reference>
<protein>
    <recommendedName>
        <fullName evidence="3">Histone deacetylase 14</fullName>
    </recommendedName>
</protein>
<dbReference type="EMBL" id="BKCJ010556015">
    <property type="protein sequence ID" value="GFB11865.1"/>
    <property type="molecule type" value="Genomic_DNA"/>
</dbReference>
<evidence type="ECO:0008006" key="3">
    <source>
        <dbReference type="Google" id="ProtNLM"/>
    </source>
</evidence>